<keyword evidence="2" id="KW-0408">Iron</keyword>
<keyword evidence="7" id="KW-1185">Reference proteome</keyword>
<evidence type="ECO:0000313" key="7">
    <source>
        <dbReference type="Proteomes" id="UP000773614"/>
    </source>
</evidence>
<dbReference type="AlphaFoldDB" id="A0A964WSA9"/>
<dbReference type="CDD" id="cd02247">
    <property type="entry name" value="cupin_pirin_C"/>
    <property type="match status" value="1"/>
</dbReference>
<dbReference type="Pfam" id="PF02678">
    <property type="entry name" value="Pirin"/>
    <property type="match status" value="1"/>
</dbReference>
<proteinExistence type="inferred from homology"/>
<dbReference type="InterPro" id="IPR003829">
    <property type="entry name" value="Pirin_N_dom"/>
</dbReference>
<dbReference type="PANTHER" id="PTHR13903:SF8">
    <property type="entry name" value="PIRIN"/>
    <property type="match status" value="1"/>
</dbReference>
<dbReference type="InterPro" id="IPR012093">
    <property type="entry name" value="Pirin"/>
</dbReference>
<dbReference type="EMBL" id="SPKJ01000006">
    <property type="protein sequence ID" value="MYZ46788.1"/>
    <property type="molecule type" value="Genomic_DNA"/>
</dbReference>
<evidence type="ECO:0000259" key="4">
    <source>
        <dbReference type="Pfam" id="PF02678"/>
    </source>
</evidence>
<dbReference type="SUPFAM" id="SSF51182">
    <property type="entry name" value="RmlC-like cupins"/>
    <property type="match status" value="1"/>
</dbReference>
<comment type="similarity">
    <text evidence="1 3">Belongs to the pirin family.</text>
</comment>
<comment type="caution">
    <text evidence="6">The sequence shown here is derived from an EMBL/GenBank/DDBJ whole genome shotgun (WGS) entry which is preliminary data.</text>
</comment>
<feature type="binding site" evidence="2">
    <location>
        <position position="119"/>
    </location>
    <ligand>
        <name>Fe cation</name>
        <dbReference type="ChEBI" id="CHEBI:24875"/>
    </ligand>
</feature>
<name>A0A964WSA9_9HYPH</name>
<sequence>MSYQPAEDPVPGDPHSCSAIETVIVPRASDLGGFEVRRALPSRGRKMIGPFIFFDQMGPAEFFLGNGIDVRPHPHIGLATVTYLFTGAITHRDSLGTEIDIEPGAVNLMAAGRGIAHSERTPARLRTGGTSLFGIQTWVALPLGLEEAAPSFRHHPAAELPVIEDGGARVRLVAGSLYGASSPVEAFSETVYADVQLAAGAAIPLDPSFEERGLYVVSGEIEIAGDRFEGPQLLVFRPGDTITVRAVSASRLMVLGGAAMDGDRYIWWNFVSSRRERIEAARNDWEAGRFDRVQGEAPDEFIPAPPQVRLAEKRRVDYP</sequence>
<accession>A0A964WSA9</accession>
<feature type="domain" description="Pirin C-terminal" evidence="5">
    <location>
        <begin position="192"/>
        <end position="291"/>
    </location>
</feature>
<gene>
    <name evidence="6" type="ORF">E4O86_03535</name>
</gene>
<dbReference type="CDD" id="cd02909">
    <property type="entry name" value="cupin_pirin_N"/>
    <property type="match status" value="1"/>
</dbReference>
<dbReference type="InterPro" id="IPR014710">
    <property type="entry name" value="RmlC-like_jellyroll"/>
</dbReference>
<dbReference type="GO" id="GO:0046872">
    <property type="term" value="F:metal ion binding"/>
    <property type="evidence" value="ECO:0007669"/>
    <property type="project" value="UniProtKB-KW"/>
</dbReference>
<dbReference type="PANTHER" id="PTHR13903">
    <property type="entry name" value="PIRIN-RELATED"/>
    <property type="match status" value="1"/>
</dbReference>
<keyword evidence="2" id="KW-0479">Metal-binding</keyword>
<dbReference type="InterPro" id="IPR011051">
    <property type="entry name" value="RmlC_Cupin_sf"/>
</dbReference>
<feature type="domain" description="Pirin N-terminal" evidence="4">
    <location>
        <begin position="34"/>
        <end position="139"/>
    </location>
</feature>
<dbReference type="Gene3D" id="2.60.120.10">
    <property type="entry name" value="Jelly Rolls"/>
    <property type="match status" value="2"/>
</dbReference>
<evidence type="ECO:0000256" key="2">
    <source>
        <dbReference type="PIRSR" id="PIRSR006232-1"/>
    </source>
</evidence>
<reference evidence="6" key="1">
    <citation type="submission" date="2019-03" db="EMBL/GenBank/DDBJ databases">
        <title>Afifella sp. nov., isolated from activated sludge.</title>
        <authorList>
            <person name="Li Q."/>
            <person name="Liu Y."/>
        </authorList>
    </citation>
    <scope>NUCLEOTIDE SEQUENCE</scope>
    <source>
        <strain evidence="6">L72</strain>
    </source>
</reference>
<evidence type="ECO:0000256" key="1">
    <source>
        <dbReference type="ARBA" id="ARBA00008416"/>
    </source>
</evidence>
<dbReference type="PIRSF" id="PIRSF006232">
    <property type="entry name" value="Pirin"/>
    <property type="match status" value="1"/>
</dbReference>
<dbReference type="RefSeq" id="WP_161139132.1">
    <property type="nucleotide sequence ID" value="NZ_SPKJ01000006.1"/>
</dbReference>
<protein>
    <submittedName>
        <fullName evidence="6">Pirin family protein</fullName>
    </submittedName>
</protein>
<feature type="binding site" evidence="2">
    <location>
        <position position="75"/>
    </location>
    <ligand>
        <name>Fe cation</name>
        <dbReference type="ChEBI" id="CHEBI:24875"/>
    </ligand>
</feature>
<comment type="cofactor">
    <cofactor evidence="2">
        <name>Fe cation</name>
        <dbReference type="ChEBI" id="CHEBI:24875"/>
    </cofactor>
    <text evidence="2">Binds 1 Fe cation per subunit.</text>
</comment>
<feature type="binding site" evidence="2">
    <location>
        <position position="73"/>
    </location>
    <ligand>
        <name>Fe cation</name>
        <dbReference type="ChEBI" id="CHEBI:24875"/>
    </ligand>
</feature>
<dbReference type="Pfam" id="PF05726">
    <property type="entry name" value="Pirin_C"/>
    <property type="match status" value="1"/>
</dbReference>
<feature type="binding site" evidence="2">
    <location>
        <position position="117"/>
    </location>
    <ligand>
        <name>Fe cation</name>
        <dbReference type="ChEBI" id="CHEBI:24875"/>
    </ligand>
</feature>
<evidence type="ECO:0000313" key="6">
    <source>
        <dbReference type="EMBL" id="MYZ46788.1"/>
    </source>
</evidence>
<dbReference type="InterPro" id="IPR008778">
    <property type="entry name" value="Pirin_C_dom"/>
</dbReference>
<dbReference type="OrthoDB" id="9780903at2"/>
<organism evidence="6 7">
    <name type="scientific">Propylenella binzhouense</name>
    <dbReference type="NCBI Taxonomy" id="2555902"/>
    <lineage>
        <taxon>Bacteria</taxon>
        <taxon>Pseudomonadati</taxon>
        <taxon>Pseudomonadota</taxon>
        <taxon>Alphaproteobacteria</taxon>
        <taxon>Hyphomicrobiales</taxon>
        <taxon>Propylenellaceae</taxon>
        <taxon>Propylenella</taxon>
    </lineage>
</organism>
<evidence type="ECO:0000256" key="3">
    <source>
        <dbReference type="RuleBase" id="RU003457"/>
    </source>
</evidence>
<evidence type="ECO:0000259" key="5">
    <source>
        <dbReference type="Pfam" id="PF05726"/>
    </source>
</evidence>
<dbReference type="Proteomes" id="UP000773614">
    <property type="component" value="Unassembled WGS sequence"/>
</dbReference>